<comment type="caution">
    <text evidence="7">The sequence shown here is derived from an EMBL/GenBank/DDBJ whole genome shotgun (WGS) entry which is preliminary data.</text>
</comment>
<dbReference type="Gene3D" id="2.60.120.10">
    <property type="entry name" value="Jelly Rolls"/>
    <property type="match status" value="1"/>
</dbReference>
<dbReference type="InterPro" id="IPR010300">
    <property type="entry name" value="CDO_1"/>
</dbReference>
<keyword evidence="3 7" id="KW-0223">Dioxygenase</keyword>
<evidence type="ECO:0000256" key="6">
    <source>
        <dbReference type="PIRSR" id="PIRSR610300-51"/>
    </source>
</evidence>
<dbReference type="InterPro" id="IPR011051">
    <property type="entry name" value="RmlC_Cupin_sf"/>
</dbReference>
<evidence type="ECO:0000256" key="4">
    <source>
        <dbReference type="ARBA" id="ARBA00023002"/>
    </source>
</evidence>
<evidence type="ECO:0000256" key="5">
    <source>
        <dbReference type="ARBA" id="ARBA00023004"/>
    </source>
</evidence>
<protein>
    <submittedName>
        <fullName evidence="7">Cysteine dioxygenase family protein</fullName>
    </submittedName>
</protein>
<dbReference type="EMBL" id="JAOVZO020000021">
    <property type="protein sequence ID" value="MDC8015868.1"/>
    <property type="molecule type" value="Genomic_DNA"/>
</dbReference>
<dbReference type="GO" id="GO:0008198">
    <property type="term" value="F:ferrous iron binding"/>
    <property type="evidence" value="ECO:0007669"/>
    <property type="project" value="TreeGrafter"/>
</dbReference>
<dbReference type="Pfam" id="PF05995">
    <property type="entry name" value="CDO_I"/>
    <property type="match status" value="1"/>
</dbReference>
<evidence type="ECO:0000256" key="3">
    <source>
        <dbReference type="ARBA" id="ARBA00022964"/>
    </source>
</evidence>
<feature type="binding site" evidence="6">
    <location>
        <position position="166"/>
    </location>
    <ligand>
        <name>Fe cation</name>
        <dbReference type="ChEBI" id="CHEBI:24875"/>
        <note>catalytic</note>
    </ligand>
</feature>
<feature type="binding site" evidence="6">
    <location>
        <position position="110"/>
    </location>
    <ligand>
        <name>Fe cation</name>
        <dbReference type="ChEBI" id="CHEBI:24875"/>
        <note>catalytic</note>
    </ligand>
</feature>
<dbReference type="Proteomes" id="UP001139971">
    <property type="component" value="Unassembled WGS sequence"/>
</dbReference>
<dbReference type="RefSeq" id="WP_263543970.1">
    <property type="nucleotide sequence ID" value="NZ_JAOVZO020000021.1"/>
</dbReference>
<keyword evidence="8" id="KW-1185">Reference proteome</keyword>
<dbReference type="GO" id="GO:0016702">
    <property type="term" value="F:oxidoreductase activity, acting on single donors with incorporation of molecular oxygen, incorporation of two atoms of oxygen"/>
    <property type="evidence" value="ECO:0007669"/>
    <property type="project" value="InterPro"/>
</dbReference>
<evidence type="ECO:0000313" key="8">
    <source>
        <dbReference type="Proteomes" id="UP001139971"/>
    </source>
</evidence>
<organism evidence="7 8">
    <name type="scientific">Tahibacter soli</name>
    <dbReference type="NCBI Taxonomy" id="2983605"/>
    <lineage>
        <taxon>Bacteria</taxon>
        <taxon>Pseudomonadati</taxon>
        <taxon>Pseudomonadota</taxon>
        <taxon>Gammaproteobacteria</taxon>
        <taxon>Lysobacterales</taxon>
        <taxon>Rhodanobacteraceae</taxon>
        <taxon>Tahibacter</taxon>
    </lineage>
</organism>
<name>A0A9X4BKM3_9GAMM</name>
<gene>
    <name evidence="7" type="ORF">OD750_025375</name>
</gene>
<evidence type="ECO:0000256" key="2">
    <source>
        <dbReference type="ARBA" id="ARBA00022723"/>
    </source>
</evidence>
<sequence>MLTSTLHEPSSVYATRTVSASAPREFPGLRQIVREVETAWGLRETTEVVRALNARMPALIERYRPQLPGWANGVDTHAASYRRIELHHCPLHGFQILAMVWGPGQGTPVHDHRDQWGIESVWQGELDVVDFAVKGSAGDLVRLEPSNVSRLSTGRSLGFTPEQGLHLCRNPSHRNATISLHIYARALDAFNQYVDIGDGWYERREYVPSQQHSQ</sequence>
<keyword evidence="2 6" id="KW-0479">Metal-binding</keyword>
<dbReference type="PANTHER" id="PTHR12918:SF1">
    <property type="entry name" value="CYSTEINE DIOXYGENASE TYPE 1"/>
    <property type="match status" value="1"/>
</dbReference>
<dbReference type="AlphaFoldDB" id="A0A9X4BKM3"/>
<accession>A0A9X4BKM3</accession>
<keyword evidence="5 6" id="KW-0408">Iron</keyword>
<dbReference type="PANTHER" id="PTHR12918">
    <property type="entry name" value="CYSTEINE DIOXYGENASE"/>
    <property type="match status" value="1"/>
</dbReference>
<dbReference type="InterPro" id="IPR014710">
    <property type="entry name" value="RmlC-like_jellyroll"/>
</dbReference>
<reference evidence="7" key="1">
    <citation type="submission" date="2023-02" db="EMBL/GenBank/DDBJ databases">
        <title>Tahibacter soli sp. nov. isolated from soil.</title>
        <authorList>
            <person name="Baek J.H."/>
            <person name="Lee J.K."/>
            <person name="Choi D.G."/>
            <person name="Jeon C.O."/>
        </authorList>
    </citation>
    <scope>NUCLEOTIDE SEQUENCE</scope>
    <source>
        <strain evidence="7">BL</strain>
    </source>
</reference>
<comment type="similarity">
    <text evidence="1">Belongs to the cysteine dioxygenase family.</text>
</comment>
<dbReference type="CDD" id="cd10548">
    <property type="entry name" value="cupin_CDO"/>
    <property type="match status" value="1"/>
</dbReference>
<feature type="binding site" evidence="6">
    <location>
        <position position="112"/>
    </location>
    <ligand>
        <name>Fe cation</name>
        <dbReference type="ChEBI" id="CHEBI:24875"/>
        <note>catalytic</note>
    </ligand>
</feature>
<keyword evidence="4" id="KW-0560">Oxidoreductase</keyword>
<evidence type="ECO:0000313" key="7">
    <source>
        <dbReference type="EMBL" id="MDC8015868.1"/>
    </source>
</evidence>
<evidence type="ECO:0000256" key="1">
    <source>
        <dbReference type="ARBA" id="ARBA00006622"/>
    </source>
</evidence>
<dbReference type="SUPFAM" id="SSF51182">
    <property type="entry name" value="RmlC-like cupins"/>
    <property type="match status" value="1"/>
</dbReference>
<proteinExistence type="inferred from homology"/>